<keyword evidence="3" id="KW-0472">Membrane</keyword>
<dbReference type="InterPro" id="IPR004089">
    <property type="entry name" value="MCPsignal_dom"/>
</dbReference>
<accession>A0ABU6PWI5</accession>
<sequence length="504" mass="55370">MGILRNKVGLHATGEGVNIEESRSLEERDIIGRNKILMAAVIISTLFAVTTVQFSNLFSLPNLSFLIDLIALVSFVYFHVRNKYIRRIAYLAVMSMAVTIALQVFLYPSLSSLFSVYYLIMLALISLQLVLTSITILFSLFITIYLVASDNGISLSKEDKTSAVLMVVIVAVMVFLLLRVTNTLMKKMNLAREQSEQLMLEQKAQKDRLLQNVVLITGNMKEITHGVEDNMASFEQMNVAFQEISGGSSAQADSTYAINESVKQMNAMVQQMSGSTETLLEQTDDASRLSESGKDKVELLNHAITDFKQQIDAMAADIQSLTERVERTTQFSQTIQEIANQTNLLSLNASIEAARAGEHGQGFSVVAKEIRKLAEVASGSAEQISSEMNSFSGLMNETIQRMSQVAERMQKSSVLTEETFEAFNSIKKSVGELLSISNGYLGNIREIAAYSGSIDDSTAHLASVNEQTSATLQELSATLQSLLGNNENSLQGIKKAQDNLQALT</sequence>
<dbReference type="EMBL" id="JARTLD010000046">
    <property type="protein sequence ID" value="MED5019231.1"/>
    <property type="molecule type" value="Genomic_DNA"/>
</dbReference>
<name>A0ABU6PWI5_9BACL</name>
<comment type="caution">
    <text evidence="5">The sequence shown here is derived from an EMBL/GenBank/DDBJ whole genome shotgun (WGS) entry which is preliminary data.</text>
</comment>
<keyword evidence="1 2" id="KW-0807">Transducer</keyword>
<reference evidence="5 6" key="1">
    <citation type="submission" date="2023-03" db="EMBL/GenBank/DDBJ databases">
        <title>Bacillus Genome Sequencing.</title>
        <authorList>
            <person name="Dunlap C."/>
        </authorList>
    </citation>
    <scope>NUCLEOTIDE SEQUENCE [LARGE SCALE GENOMIC DNA]</scope>
    <source>
        <strain evidence="5 6">NRS-52</strain>
    </source>
</reference>
<evidence type="ECO:0000256" key="1">
    <source>
        <dbReference type="ARBA" id="ARBA00023224"/>
    </source>
</evidence>
<dbReference type="SMART" id="SM00283">
    <property type="entry name" value="MA"/>
    <property type="match status" value="1"/>
</dbReference>
<evidence type="ECO:0000256" key="2">
    <source>
        <dbReference type="PROSITE-ProRule" id="PRU00284"/>
    </source>
</evidence>
<protein>
    <submittedName>
        <fullName evidence="5">Methyl-accepting chemotaxis protein</fullName>
    </submittedName>
</protein>
<keyword evidence="3" id="KW-1133">Transmembrane helix</keyword>
<dbReference type="SUPFAM" id="SSF58104">
    <property type="entry name" value="Methyl-accepting chemotaxis protein (MCP) signaling domain"/>
    <property type="match status" value="1"/>
</dbReference>
<dbReference type="PANTHER" id="PTHR32089">
    <property type="entry name" value="METHYL-ACCEPTING CHEMOTAXIS PROTEIN MCPB"/>
    <property type="match status" value="1"/>
</dbReference>
<evidence type="ECO:0000259" key="4">
    <source>
        <dbReference type="PROSITE" id="PS50111"/>
    </source>
</evidence>
<feature type="transmembrane region" description="Helical" evidence="3">
    <location>
        <begin position="36"/>
        <end position="54"/>
    </location>
</feature>
<evidence type="ECO:0000313" key="5">
    <source>
        <dbReference type="EMBL" id="MED5019231.1"/>
    </source>
</evidence>
<feature type="transmembrane region" description="Helical" evidence="3">
    <location>
        <begin position="60"/>
        <end position="78"/>
    </location>
</feature>
<gene>
    <name evidence="5" type="ORF">P9847_18125</name>
</gene>
<feature type="transmembrane region" description="Helical" evidence="3">
    <location>
        <begin position="160"/>
        <end position="178"/>
    </location>
</feature>
<feature type="transmembrane region" description="Helical" evidence="3">
    <location>
        <begin position="116"/>
        <end position="148"/>
    </location>
</feature>
<dbReference type="Gene3D" id="1.10.287.950">
    <property type="entry name" value="Methyl-accepting chemotaxis protein"/>
    <property type="match status" value="1"/>
</dbReference>
<dbReference type="RefSeq" id="WP_328280068.1">
    <property type="nucleotide sequence ID" value="NZ_JARTLD010000046.1"/>
</dbReference>
<dbReference type="Proteomes" id="UP001343257">
    <property type="component" value="Unassembled WGS sequence"/>
</dbReference>
<keyword evidence="3" id="KW-0812">Transmembrane</keyword>
<evidence type="ECO:0000256" key="3">
    <source>
        <dbReference type="SAM" id="Phobius"/>
    </source>
</evidence>
<feature type="domain" description="Methyl-accepting transducer" evidence="4">
    <location>
        <begin position="226"/>
        <end position="476"/>
    </location>
</feature>
<proteinExistence type="predicted"/>
<evidence type="ECO:0000313" key="6">
    <source>
        <dbReference type="Proteomes" id="UP001343257"/>
    </source>
</evidence>
<dbReference type="PANTHER" id="PTHR32089:SF112">
    <property type="entry name" value="LYSOZYME-LIKE PROTEIN-RELATED"/>
    <property type="match status" value="1"/>
</dbReference>
<feature type="transmembrane region" description="Helical" evidence="3">
    <location>
        <begin position="90"/>
        <end position="110"/>
    </location>
</feature>
<dbReference type="PROSITE" id="PS50111">
    <property type="entry name" value="CHEMOTAXIS_TRANSDUC_2"/>
    <property type="match status" value="1"/>
</dbReference>
<organism evidence="5 6">
    <name type="scientific">Paenibacillus chibensis</name>
    <dbReference type="NCBI Taxonomy" id="59846"/>
    <lineage>
        <taxon>Bacteria</taxon>
        <taxon>Bacillati</taxon>
        <taxon>Bacillota</taxon>
        <taxon>Bacilli</taxon>
        <taxon>Bacillales</taxon>
        <taxon>Paenibacillaceae</taxon>
        <taxon>Paenibacillus</taxon>
    </lineage>
</organism>
<dbReference type="Pfam" id="PF00015">
    <property type="entry name" value="MCPsignal"/>
    <property type="match status" value="1"/>
</dbReference>
<keyword evidence="6" id="KW-1185">Reference proteome</keyword>